<dbReference type="PANTHER" id="PTHR36837:SF2">
    <property type="entry name" value="POLY(3-HYDROXYALKANOATE) POLYMERASE SUBUNIT PHAC"/>
    <property type="match status" value="1"/>
</dbReference>
<dbReference type="Gene3D" id="3.40.50.1820">
    <property type="entry name" value="alpha/beta hydrolase"/>
    <property type="match status" value="1"/>
</dbReference>
<dbReference type="GO" id="GO:0016746">
    <property type="term" value="F:acyltransferase activity"/>
    <property type="evidence" value="ECO:0007669"/>
    <property type="project" value="UniProtKB-KW"/>
</dbReference>
<feature type="compositionally biased region" description="Polar residues" evidence="7">
    <location>
        <begin position="398"/>
        <end position="409"/>
    </location>
</feature>
<proteinExistence type="predicted"/>
<feature type="region of interest" description="Disordered" evidence="7">
    <location>
        <begin position="359"/>
        <end position="378"/>
    </location>
</feature>
<comment type="pathway">
    <text evidence="1">Biopolymer metabolism; poly-(R)-3-hydroxybutanoate biosynthesis.</text>
</comment>
<gene>
    <name evidence="9" type="primary">phaC</name>
    <name evidence="9" type="ORF">ELS17_14670</name>
</gene>
<organism evidence="9 10">
    <name type="scientific">Natrinema altunense</name>
    <dbReference type="NCBI Taxonomy" id="222984"/>
    <lineage>
        <taxon>Archaea</taxon>
        <taxon>Methanobacteriati</taxon>
        <taxon>Methanobacteriota</taxon>
        <taxon>Stenosarchaea group</taxon>
        <taxon>Halobacteria</taxon>
        <taxon>Halobacteriales</taxon>
        <taxon>Natrialbaceae</taxon>
        <taxon>Natrinema</taxon>
    </lineage>
</organism>
<dbReference type="GO" id="GO:0042619">
    <property type="term" value="P:poly-hydroxybutyrate biosynthetic process"/>
    <property type="evidence" value="ECO:0007669"/>
    <property type="project" value="UniProtKB-KW"/>
</dbReference>
<keyword evidence="3" id="KW-0808">Transferase</keyword>
<dbReference type="OrthoDB" id="202878at2157"/>
<evidence type="ECO:0000256" key="4">
    <source>
        <dbReference type="ARBA" id="ARBA00022752"/>
    </source>
</evidence>
<dbReference type="EMBL" id="SHMR01000007">
    <property type="protein sequence ID" value="RZH67014.1"/>
    <property type="molecule type" value="Genomic_DNA"/>
</dbReference>
<evidence type="ECO:0000313" key="9">
    <source>
        <dbReference type="EMBL" id="RZH67014.1"/>
    </source>
</evidence>
<evidence type="ECO:0000256" key="3">
    <source>
        <dbReference type="ARBA" id="ARBA00022679"/>
    </source>
</evidence>
<dbReference type="InterPro" id="IPR010125">
    <property type="entry name" value="PHA_synth_III_C"/>
</dbReference>
<comment type="caution">
    <text evidence="9">The sequence shown here is derived from an EMBL/GenBank/DDBJ whole genome shotgun (WGS) entry which is preliminary data.</text>
</comment>
<feature type="domain" description="AB hydrolase-1" evidence="8">
    <location>
        <begin position="71"/>
        <end position="337"/>
    </location>
</feature>
<dbReference type="Proteomes" id="UP000292704">
    <property type="component" value="Unassembled WGS sequence"/>
</dbReference>
<dbReference type="STRING" id="222984.GCA_000731985_01651"/>
<evidence type="ECO:0000256" key="6">
    <source>
        <dbReference type="ARBA" id="ARBA00033356"/>
    </source>
</evidence>
<dbReference type="Gene3D" id="1.10.150.20">
    <property type="entry name" value="5' to 3' exonuclease, C-terminal subdomain"/>
    <property type="match status" value="1"/>
</dbReference>
<keyword evidence="4" id="KW-0583">PHB biosynthesis</keyword>
<dbReference type="GO" id="GO:0000166">
    <property type="term" value="F:nucleotide binding"/>
    <property type="evidence" value="ECO:0007669"/>
    <property type="project" value="InterPro"/>
</dbReference>
<dbReference type="PANTHER" id="PTHR36837">
    <property type="entry name" value="POLY(3-HYDROXYALKANOATE) POLYMERASE SUBUNIT PHAC"/>
    <property type="match status" value="1"/>
</dbReference>
<dbReference type="InterPro" id="IPR029058">
    <property type="entry name" value="AB_hydrolase_fold"/>
</dbReference>
<dbReference type="SUPFAM" id="SSF47794">
    <property type="entry name" value="Rad51 N-terminal domain-like"/>
    <property type="match status" value="1"/>
</dbReference>
<feature type="region of interest" description="Disordered" evidence="7">
    <location>
        <begin position="390"/>
        <end position="419"/>
    </location>
</feature>
<evidence type="ECO:0000256" key="2">
    <source>
        <dbReference type="ARBA" id="ARBA00019065"/>
    </source>
</evidence>
<sequence length="520" mass="57392">MNNPFATALTMQRQAWEATADLAEKTRIAPDRTDTVENVAVGQTPSKVVYEENKLELLHYEPMTEEQHDVPILIVYALINKPYILDLQPDRSVVQTLLEAGFDVYLIDWGEPSTLDRSLSIDDYVNRYIDNCVDVVRERSGRDSINILGYCMGGTMSAMYASLHPDNVENLALMASGLCFAGDGGVLELWGGEEYYDPEVVTETFDNVPAGFLDVGFALMDPVANNVTKYVRFYDNMEDEDFVENFARMERWLDEGIDMAGAAYEEFIRDVYQDNKLYENDLSLDGDHVDINNIDMPVLQIVAEYDHLIPPTASKPFNDVIASEDTEILEFATGHIGMSVSSRSHEELWPQVCAWFEERSNGPEGETDPETPDPETSDAALAADVAGDETGTADLADGTSSAETGSSPDLDSETTDRSDADLAERGEDDIQAEPAEPGEMTVDEDIVEDIVDEEAASEIDTETDDLTELRGVGQAYAETLTAAGIETIDQLAAADAADLATETDISPSRLEDWIEQARER</sequence>
<dbReference type="RefSeq" id="WP_130171276.1">
    <property type="nucleotide sequence ID" value="NZ_SHMR01000007.1"/>
</dbReference>
<dbReference type="Pfam" id="PF14520">
    <property type="entry name" value="HHH_5"/>
    <property type="match status" value="1"/>
</dbReference>
<dbReference type="AlphaFoldDB" id="A0A482XYF6"/>
<keyword evidence="5" id="KW-0012">Acyltransferase</keyword>
<evidence type="ECO:0000256" key="7">
    <source>
        <dbReference type="SAM" id="MobiDB-lite"/>
    </source>
</evidence>
<dbReference type="InterPro" id="IPR010995">
    <property type="entry name" value="DNA_repair_Rad51/TF_NusA_a-hlx"/>
</dbReference>
<dbReference type="UniPathway" id="UPA00917"/>
<dbReference type="Pfam" id="PF00561">
    <property type="entry name" value="Abhydrolase_1"/>
    <property type="match status" value="1"/>
</dbReference>
<evidence type="ECO:0000259" key="8">
    <source>
        <dbReference type="Pfam" id="PF00561"/>
    </source>
</evidence>
<feature type="compositionally biased region" description="Acidic residues" evidence="7">
    <location>
        <begin position="365"/>
        <end position="376"/>
    </location>
</feature>
<reference evidence="9 10" key="1">
    <citation type="submission" date="2019-02" db="EMBL/GenBank/DDBJ databases">
        <title>Genome analysis provides insights into bioremediation potentialities and Haloocin production by Natrinema altunense strain 4.1R isolated from Chott Douz in Tunisian desert.</title>
        <authorList>
            <person name="Najjari A."/>
            <person name="Youssef N."/>
            <person name="Ben Dhia O."/>
            <person name="Ferjani R."/>
            <person name="El Hidri D."/>
            <person name="Ouzari H.I."/>
            <person name="Cherif A."/>
        </authorList>
    </citation>
    <scope>NUCLEOTIDE SEQUENCE [LARGE SCALE GENOMIC DNA]</scope>
    <source>
        <strain evidence="9 10">4.1R</strain>
    </source>
</reference>
<evidence type="ECO:0000256" key="1">
    <source>
        <dbReference type="ARBA" id="ARBA00004683"/>
    </source>
</evidence>
<evidence type="ECO:0000313" key="10">
    <source>
        <dbReference type="Proteomes" id="UP000292704"/>
    </source>
</evidence>
<dbReference type="InterPro" id="IPR000073">
    <property type="entry name" value="AB_hydrolase_1"/>
</dbReference>
<dbReference type="NCBIfam" id="TIGR01836">
    <property type="entry name" value="PHA_synth_III_C"/>
    <property type="match status" value="1"/>
</dbReference>
<name>A0A482XYF6_9EURY</name>
<dbReference type="SUPFAM" id="SSF53474">
    <property type="entry name" value="alpha/beta-Hydrolases"/>
    <property type="match status" value="1"/>
</dbReference>
<accession>A0A482XYF6</accession>
<protein>
    <recommendedName>
        <fullName evidence="2">Poly(3-hydroxyalkanoate) polymerase subunit PhaC</fullName>
    </recommendedName>
    <alternativeName>
        <fullName evidence="6">PHB synthase subunit PhaC</fullName>
    </alternativeName>
</protein>
<evidence type="ECO:0000256" key="5">
    <source>
        <dbReference type="ARBA" id="ARBA00023315"/>
    </source>
</evidence>
<dbReference type="InterPro" id="IPR051321">
    <property type="entry name" value="PHA/PHB_synthase"/>
</dbReference>